<gene>
    <name evidence="8" type="ORF">JR347_08975</name>
</gene>
<feature type="region of interest" description="Disordered" evidence="6">
    <location>
        <begin position="2202"/>
        <end position="2235"/>
    </location>
</feature>
<keyword evidence="4" id="KW-0969">Cilium</keyword>
<evidence type="ECO:0000256" key="2">
    <source>
        <dbReference type="ARBA" id="ARBA00004496"/>
    </source>
</evidence>
<feature type="compositionally biased region" description="Low complexity" evidence="6">
    <location>
        <begin position="2202"/>
        <end position="2220"/>
    </location>
</feature>
<accession>A0A974WJZ4</accession>
<dbReference type="EMBL" id="CP070608">
    <property type="protein sequence ID" value="QSE99203.1"/>
    <property type="molecule type" value="Genomic_DNA"/>
</dbReference>
<dbReference type="PANTHER" id="PTHR46127:SF1">
    <property type="entry name" value="CILIA- AND FLAGELLA-ASSOCIATED PROTEIN 65"/>
    <property type="match status" value="1"/>
</dbReference>
<protein>
    <submittedName>
        <fullName evidence="8">Choice-of-anchor D domain-containing protein</fullName>
    </submittedName>
</protein>
<dbReference type="InterPro" id="IPR013783">
    <property type="entry name" value="Ig-like_fold"/>
</dbReference>
<dbReference type="InterPro" id="IPR053879">
    <property type="entry name" value="HYDIN_VesB_CFA65-like_Ig"/>
</dbReference>
<evidence type="ECO:0000256" key="1">
    <source>
        <dbReference type="ARBA" id="ARBA00004138"/>
    </source>
</evidence>
<dbReference type="Pfam" id="PF22544">
    <property type="entry name" value="HYDIN_VesB_CFA65-like_Ig"/>
    <property type="match status" value="4"/>
</dbReference>
<evidence type="ECO:0000256" key="4">
    <source>
        <dbReference type="ARBA" id="ARBA00023069"/>
    </source>
</evidence>
<dbReference type="NCBIfam" id="NF012200">
    <property type="entry name" value="choice_anch_D"/>
    <property type="match status" value="7"/>
</dbReference>
<sequence length="2235" mass="246062">MKTAIRKFVACVILLTCQLDLYSQNISVAPEIDPFNLTSNQLATIQNNVNLFNGSVNLPLNLVNIPSVGGLSINVSLRYNSSNYAYQVPLWNLDAPTGILGLGWSMDVPKIVRNHKGTGNVHDDEYYLIEGGSPNKLILTSKTSTTKSFITTGYNFWIINYYPNLEKWEIIKENGVKYVYGDKNSQRNTVQWIVKWGNWIGNSSNTNAQQHLAHVWNLSQIINLQNKSVDFSYISQTRKVGTGLGLDQTEASYLSKVVEPLGRSLEFIYKDKQPNEFMEPHIENGRNKNDAYQEFYETKYLDKVEVLNSDQSLNHYFNLAYEFTGDGNTTKRLLSSIQKVNYTQSSFPKTSFEYGPFGLNRISTPTGAEIDYHYNTEGILINHSQADLRITAPSGYAEPIVKVGKDFVVVTWRQLSGGVHVNSDRNVKVFVYRWDGEWLEYEYSNSIGSVRRSDIQTSPWGPAIIKQDIEIKLEDDFFAILKPMYTGNNYKLHLFKKDPKNTSKWIVSTDIIDVGNGKPKLLSGDNFVAVGERHDSDLHTFIMNGDQWNHEVHGFSQPWKETVFYTSSTNYVLRHSTTSSDFVEIVYLNEMKEWVEKSFPNNPGMNTHPDKESYWHSSESFAAVMAEGGHEFIYNWDENFENVVITDTGVGYADNGPVVITGNSMVGLFGGNQMKVFRYTGTNWVSKLATGIQSPISYGNDNMFFSVGDYTDFYEFDPNSNVWKKKMSLSRLVDLGSHTDLLLDGLYPANNTFLYNQKGYSRTTAGKWEYIGPTPRYHVNSITRNSKKPSMVVNQNSYIVTDVGRDDDIRFYKNGEFGARFEYEGRININNDNNGSRVVGAKTVVSWLGTSDNINFEDVNTLKIHRVENDKIEGKVINHPVQKITISGIENPMNVYIKYDQATASSSNGLPRFNKVTIYQGSDNGVETPLGRTEYYFYNGLNSGEVSLSYPTKGGGNGNSHYSLLTGLPYAIKTYDASNDLLSSQLTTYKVFTKSVPAGTNSNSNVYFARPIELNLENEDIKSVTRFTLDDNTGLNKEIETAHIVDGTEINKTKVVHKYWWQEYNSSRSKNILSPIIQSKTIKDGVTLSSTVNVFNGGASNPSIYQSFEWKRTGSPDFSSWAAGSDPGNNWRSNVIYTAKDTYGRVEELKDAKGVYTTNGYDDDGRLVYSVYNARKNKVLFDDFEKNGNSTVSKTGRKSRSGAYSITLPSSGTYQLTYWKKNGTQAWQFINETISSNVSIGGSDVKIDQVRLMPVNARFTSNSYDEQGNLITNCGVNNEIIKYEYDKLNRLNLVRDHDNTIIEKHQTYLHNDFRRLGVYGQLDFGKVLLDESKTNVIKLVNEGFEDILISSISVPSGFSFNTWSGTLSPSQSIEIPITFNPVLEKSYNGSFIISSNATSGTDDLFLYGVGRAIREISVTYLDGGVEKAELNFGDVNINNTHTATIRVRNEGNRSLEVYDLDYPEPFTGPYEYAPVIISQLVTIDEEGVIIDEEDPEGSLLLIKKGTSMPTSFVVAPGSFYDLVIEFTPTETIAYSGVISVNCNSTEGINTINVQGEGKKIRTASFDSNIDFGVVNVGSTEIQNVVITNSGNYPLTISSLTGIADGYYYGWKNIMPEYTDPENPFNNPEEDVIDHNKLLKGEAIINPGYARTIEIRFTPDQPITYDGQITINGDFTSGNNKINITGRGRPTRIIRLVGDLDFGTIDPGNSTTRNITIYNDGNSNLTVNSITTPSGFQSSWSGAISPGGSQVVPVTFSPSSPIAYDGNLVVNSNKTGGTSSVPVSGQGRIKRIIALSGNMSFGDVSSNTNAYRTLKISNNGNSNLTINSISYPSNFYGWTSVSSSSTSSLAVPYNSNGLVLAPGADVDISVRFNSNDPQSYGGNIIVQSNKTSGGNSISTSANILPTRIIEMPNSVSVGTVNLNFTVTESVVISNTGNSTLNITGVRMPIGFSGGFRNIQDINDGTRPTYTDQVMILPGYSRSLEVKFTPTEPVEYSGMITIFSDKTSGSGSLTITGHGRKTRIIRLTGNLDFGTVEPGSTLSRNVGIVNDGNSPITINSISTPSGFSGNWSGTINPGTVKYVSIQFTPTTAGQYYSGTLSVSSNKTGGTHTIGISGQAGGTRVIALSGNLSFGQLARGATATRTLTIHNNGYSPLTVSGVRTPPGFSGNWSGTIAPGSSRNVTITFSPTENITYGGNVTVMSNSTSGTSSRSISGTGVTISNPPKPKPILPVGEQP</sequence>
<evidence type="ECO:0000259" key="7">
    <source>
        <dbReference type="Pfam" id="PF22544"/>
    </source>
</evidence>
<evidence type="ECO:0000313" key="9">
    <source>
        <dbReference type="Proteomes" id="UP000662783"/>
    </source>
</evidence>
<evidence type="ECO:0000313" key="8">
    <source>
        <dbReference type="EMBL" id="QSE99203.1"/>
    </source>
</evidence>
<keyword evidence="3" id="KW-0963">Cytoplasm</keyword>
<dbReference type="KEGG" id="fuv:JR347_08975"/>
<reference evidence="8" key="1">
    <citation type="submission" date="2021-02" db="EMBL/GenBank/DDBJ databases">
        <title>Fulvivirga sp. S481 isolated from sea water.</title>
        <authorList>
            <person name="Bae S.S."/>
            <person name="Baek K."/>
        </authorList>
    </citation>
    <scope>NUCLEOTIDE SEQUENCE</scope>
    <source>
        <strain evidence="8">S481</strain>
    </source>
</reference>
<keyword evidence="5" id="KW-0966">Cell projection</keyword>
<evidence type="ECO:0000256" key="6">
    <source>
        <dbReference type="SAM" id="MobiDB-lite"/>
    </source>
</evidence>
<feature type="domain" description="HYDIN/VesB/CFA65-like Ig-like" evidence="7">
    <location>
        <begin position="1320"/>
        <end position="1406"/>
    </location>
</feature>
<feature type="domain" description="HYDIN/VesB/CFA65-like Ig-like" evidence="7">
    <location>
        <begin position="1698"/>
        <end position="1784"/>
    </location>
</feature>
<evidence type="ECO:0000256" key="3">
    <source>
        <dbReference type="ARBA" id="ARBA00022490"/>
    </source>
</evidence>
<proteinExistence type="predicted"/>
<dbReference type="InterPro" id="IPR052614">
    <property type="entry name" value="CFAP65"/>
</dbReference>
<dbReference type="RefSeq" id="WP_205723714.1">
    <property type="nucleotide sequence ID" value="NZ_CP070608.1"/>
</dbReference>
<comment type="subcellular location">
    <subcellularLocation>
        <location evidence="1">Cell projection</location>
        <location evidence="1">Cilium</location>
    </subcellularLocation>
    <subcellularLocation>
        <location evidence="2">Cytoplasm</location>
    </subcellularLocation>
</comment>
<dbReference type="PANTHER" id="PTHR46127">
    <property type="entry name" value="CILIA- AND FLAGELLA-ASSOCIATED PROTEIN 65"/>
    <property type="match status" value="1"/>
</dbReference>
<dbReference type="Gene3D" id="2.60.40.10">
    <property type="entry name" value="Immunoglobulins"/>
    <property type="match status" value="8"/>
</dbReference>
<keyword evidence="9" id="KW-1185">Reference proteome</keyword>
<feature type="domain" description="HYDIN/VesB/CFA65-like Ig-like" evidence="7">
    <location>
        <begin position="2128"/>
        <end position="2209"/>
    </location>
</feature>
<name>A0A974WJZ4_9BACT</name>
<dbReference type="GO" id="GO:0005737">
    <property type="term" value="C:cytoplasm"/>
    <property type="evidence" value="ECO:0007669"/>
    <property type="project" value="UniProtKB-SubCell"/>
</dbReference>
<feature type="domain" description="HYDIN/VesB/CFA65-like Ig-like" evidence="7">
    <location>
        <begin position="2027"/>
        <end position="2115"/>
    </location>
</feature>
<evidence type="ECO:0000256" key="5">
    <source>
        <dbReference type="ARBA" id="ARBA00023273"/>
    </source>
</evidence>
<organism evidence="8 9">
    <name type="scientific">Fulvivirga lutea</name>
    <dbReference type="NCBI Taxonomy" id="2810512"/>
    <lineage>
        <taxon>Bacteria</taxon>
        <taxon>Pseudomonadati</taxon>
        <taxon>Bacteroidota</taxon>
        <taxon>Cytophagia</taxon>
        <taxon>Cytophagales</taxon>
        <taxon>Fulvivirgaceae</taxon>
        <taxon>Fulvivirga</taxon>
    </lineage>
</organism>
<dbReference type="Proteomes" id="UP000662783">
    <property type="component" value="Chromosome"/>
</dbReference>